<evidence type="ECO:0000313" key="8">
    <source>
        <dbReference type="Proteomes" id="UP001153076"/>
    </source>
</evidence>
<dbReference type="AlphaFoldDB" id="A0A9Q1QMJ2"/>
<dbReference type="EMBL" id="JAKOGI010000076">
    <property type="protein sequence ID" value="KAJ8445575.1"/>
    <property type="molecule type" value="Genomic_DNA"/>
</dbReference>
<keyword evidence="2" id="KW-0134">Cell wall</keyword>
<dbReference type="Pfam" id="PF04862">
    <property type="entry name" value="DUF642"/>
    <property type="match status" value="2"/>
</dbReference>
<evidence type="ECO:0000256" key="2">
    <source>
        <dbReference type="ARBA" id="ARBA00022512"/>
    </source>
</evidence>
<reference evidence="7" key="1">
    <citation type="submission" date="2022-04" db="EMBL/GenBank/DDBJ databases">
        <title>Carnegiea gigantea Genome sequencing and assembly v2.</title>
        <authorList>
            <person name="Copetti D."/>
            <person name="Sanderson M.J."/>
            <person name="Burquez A."/>
            <person name="Wojciechowski M.F."/>
        </authorList>
    </citation>
    <scope>NUCLEOTIDE SEQUENCE</scope>
    <source>
        <strain evidence="7">SGP5-SGP5p</strain>
        <tissue evidence="7">Aerial part</tissue>
    </source>
</reference>
<feature type="domain" description="DUF642" evidence="6">
    <location>
        <begin position="173"/>
        <end position="337"/>
    </location>
</feature>
<dbReference type="InterPro" id="IPR006946">
    <property type="entry name" value="DGR2-like_dom"/>
</dbReference>
<comment type="caution">
    <text evidence="7">The sequence shown here is derived from an EMBL/GenBank/DDBJ whole genome shotgun (WGS) entry which is preliminary data.</text>
</comment>
<gene>
    <name evidence="7" type="ORF">Cgig2_012463</name>
</gene>
<comment type="subcellular location">
    <subcellularLocation>
        <location evidence="1">Secreted</location>
        <location evidence="1">Cell wall</location>
    </subcellularLocation>
</comment>
<keyword evidence="3" id="KW-0964">Secreted</keyword>
<evidence type="ECO:0000256" key="3">
    <source>
        <dbReference type="ARBA" id="ARBA00022525"/>
    </source>
</evidence>
<dbReference type="Proteomes" id="UP001153076">
    <property type="component" value="Unassembled WGS sequence"/>
</dbReference>
<evidence type="ECO:0000259" key="6">
    <source>
        <dbReference type="Pfam" id="PF04862"/>
    </source>
</evidence>
<accession>A0A9Q1QMJ2</accession>
<proteinExistence type="predicted"/>
<dbReference type="PANTHER" id="PTHR31265">
    <property type="entry name" value="OS02G0527500 PROTEIN-RELATED"/>
    <property type="match status" value="1"/>
</dbReference>
<evidence type="ECO:0000313" key="7">
    <source>
        <dbReference type="EMBL" id="KAJ8445575.1"/>
    </source>
</evidence>
<protein>
    <recommendedName>
        <fullName evidence="6">DUF642 domain-containing protein</fullName>
    </recommendedName>
</protein>
<dbReference type="PANTHER" id="PTHR31265:SF3">
    <property type="entry name" value="OS02G0205200 PROTEIN"/>
    <property type="match status" value="1"/>
</dbReference>
<organism evidence="7 8">
    <name type="scientific">Carnegiea gigantea</name>
    <dbReference type="NCBI Taxonomy" id="171969"/>
    <lineage>
        <taxon>Eukaryota</taxon>
        <taxon>Viridiplantae</taxon>
        <taxon>Streptophyta</taxon>
        <taxon>Embryophyta</taxon>
        <taxon>Tracheophyta</taxon>
        <taxon>Spermatophyta</taxon>
        <taxon>Magnoliopsida</taxon>
        <taxon>eudicotyledons</taxon>
        <taxon>Gunneridae</taxon>
        <taxon>Pentapetalae</taxon>
        <taxon>Caryophyllales</taxon>
        <taxon>Cactineae</taxon>
        <taxon>Cactaceae</taxon>
        <taxon>Cactoideae</taxon>
        <taxon>Echinocereeae</taxon>
        <taxon>Carnegiea</taxon>
    </lineage>
</organism>
<keyword evidence="5" id="KW-0325">Glycoprotein</keyword>
<feature type="domain" description="DUF642" evidence="6">
    <location>
        <begin position="1"/>
        <end position="160"/>
    </location>
</feature>
<evidence type="ECO:0000256" key="1">
    <source>
        <dbReference type="ARBA" id="ARBA00004191"/>
    </source>
</evidence>
<keyword evidence="8" id="KW-1185">Reference proteome</keyword>
<sequence length="347" mass="38034">MLPNGNFEIGPSSAKLSGTKLEGKYAIPKWETSGFVEYIKTGTKQGDMILVVPEGEHAVRLGHEGSIKQRVEAQKGRFYALTFSFARTCSHDERLNVSITANGKTHSGLLPLQTMYNSVGFDSYAYGFRAGGDVVEITLHNPGEPSEDPACGPLIDTVALTVLDPPRPTRGNLVKNGDFGEGPYVFHSSSWGVLIPPDIEDSHSPLPAWMIESYKAVKYIDTFHFFVPEGKRAVELVGGKESSIAQVIRTRPGWYYLLTFLVGDARNGCVGPLAIEAFAGKATTTVNYDSKGTGGYTKGSLVFKAEKRRTRIRFLSTFYTMTNDASMCGPVLDDVKVVPTRYHPRHL</sequence>
<evidence type="ECO:0000256" key="4">
    <source>
        <dbReference type="ARBA" id="ARBA00022729"/>
    </source>
</evidence>
<dbReference type="OrthoDB" id="1559153at2759"/>
<dbReference type="FunFam" id="2.60.120.260:FF:000031">
    <property type="entry name" value="DUF642 family protein"/>
    <property type="match status" value="1"/>
</dbReference>
<dbReference type="Gene3D" id="2.60.120.260">
    <property type="entry name" value="Galactose-binding domain-like"/>
    <property type="match status" value="1"/>
</dbReference>
<evidence type="ECO:0000256" key="5">
    <source>
        <dbReference type="ARBA" id="ARBA00023180"/>
    </source>
</evidence>
<name>A0A9Q1QMJ2_9CARY</name>
<keyword evidence="4" id="KW-0732">Signal</keyword>
<dbReference type="InterPro" id="IPR052437">
    <property type="entry name" value="Pectin_Meth_Modulator"/>
</dbReference>